<proteinExistence type="predicted"/>
<comment type="caution">
    <text evidence="1">The sequence shown here is derived from an EMBL/GenBank/DDBJ whole genome shotgun (WGS) entry which is preliminary data.</text>
</comment>
<keyword evidence="2" id="KW-1185">Reference proteome</keyword>
<sequence>MSFVCMGENRASSSWVNEMKGSRSRHGLACFMVWREAEVGWGGGGKAEKGEIAPLAVITPLPLHTGASRSSHLILGISAYFPFLNSHLSVFEMWHCGGKSVPRLRSEGALFG</sequence>
<evidence type="ECO:0000313" key="2">
    <source>
        <dbReference type="Proteomes" id="UP001476798"/>
    </source>
</evidence>
<protein>
    <submittedName>
        <fullName evidence="1">Uncharacterized protein</fullName>
    </submittedName>
</protein>
<name>A0ABV0Q1K2_9TELE</name>
<organism evidence="1 2">
    <name type="scientific">Goodea atripinnis</name>
    <dbReference type="NCBI Taxonomy" id="208336"/>
    <lineage>
        <taxon>Eukaryota</taxon>
        <taxon>Metazoa</taxon>
        <taxon>Chordata</taxon>
        <taxon>Craniata</taxon>
        <taxon>Vertebrata</taxon>
        <taxon>Euteleostomi</taxon>
        <taxon>Actinopterygii</taxon>
        <taxon>Neopterygii</taxon>
        <taxon>Teleostei</taxon>
        <taxon>Neoteleostei</taxon>
        <taxon>Acanthomorphata</taxon>
        <taxon>Ovalentaria</taxon>
        <taxon>Atherinomorphae</taxon>
        <taxon>Cyprinodontiformes</taxon>
        <taxon>Goodeidae</taxon>
        <taxon>Goodea</taxon>
    </lineage>
</organism>
<evidence type="ECO:0000313" key="1">
    <source>
        <dbReference type="EMBL" id="MEQ2189664.1"/>
    </source>
</evidence>
<dbReference type="EMBL" id="JAHRIO010093607">
    <property type="protein sequence ID" value="MEQ2189664.1"/>
    <property type="molecule type" value="Genomic_DNA"/>
</dbReference>
<gene>
    <name evidence="1" type="ORF">GOODEAATRI_027623</name>
</gene>
<dbReference type="Proteomes" id="UP001476798">
    <property type="component" value="Unassembled WGS sequence"/>
</dbReference>
<reference evidence="1 2" key="1">
    <citation type="submission" date="2021-06" db="EMBL/GenBank/DDBJ databases">
        <authorList>
            <person name="Palmer J.M."/>
        </authorList>
    </citation>
    <scope>NUCLEOTIDE SEQUENCE [LARGE SCALE GENOMIC DNA]</scope>
    <source>
        <strain evidence="1 2">GA_2019</strain>
        <tissue evidence="1">Muscle</tissue>
    </source>
</reference>
<accession>A0ABV0Q1K2</accession>